<evidence type="ECO:0000259" key="20">
    <source>
        <dbReference type="PROSITE" id="PS51196"/>
    </source>
</evidence>
<dbReference type="CDD" id="cd17928">
    <property type="entry name" value="DEXDc_SecA"/>
    <property type="match status" value="1"/>
</dbReference>
<dbReference type="NCBIfam" id="TIGR00963">
    <property type="entry name" value="secA"/>
    <property type="match status" value="1"/>
</dbReference>
<evidence type="ECO:0000256" key="7">
    <source>
        <dbReference type="ARBA" id="ARBA00022723"/>
    </source>
</evidence>
<keyword evidence="9" id="KW-0862">Zinc</keyword>
<evidence type="ECO:0000256" key="6">
    <source>
        <dbReference type="ARBA" id="ARBA00022490"/>
    </source>
</evidence>
<dbReference type="GO" id="GO:0008564">
    <property type="term" value="F:protein-exporting ATPase activity"/>
    <property type="evidence" value="ECO:0007669"/>
    <property type="project" value="UniProtKB-EC"/>
</dbReference>
<evidence type="ECO:0000256" key="1">
    <source>
        <dbReference type="ARBA" id="ARBA00001947"/>
    </source>
</evidence>
<dbReference type="CDD" id="cd18803">
    <property type="entry name" value="SF2_C_secA"/>
    <property type="match status" value="1"/>
</dbReference>
<comment type="caution">
    <text evidence="21">The sequence shown here is derived from an EMBL/GenBank/DDBJ whole genome shotgun (WGS) entry which is preliminary data.</text>
</comment>
<dbReference type="GO" id="GO:0065002">
    <property type="term" value="P:intracellular protein transmembrane transport"/>
    <property type="evidence" value="ECO:0007669"/>
    <property type="project" value="UniProtKB-UniRule"/>
</dbReference>
<feature type="coiled-coil region" evidence="17">
    <location>
        <begin position="686"/>
        <end position="713"/>
    </location>
</feature>
<evidence type="ECO:0000256" key="16">
    <source>
        <dbReference type="RuleBase" id="RU003874"/>
    </source>
</evidence>
<dbReference type="GO" id="GO:0005524">
    <property type="term" value="F:ATP binding"/>
    <property type="evidence" value="ECO:0007669"/>
    <property type="project" value="UniProtKB-UniRule"/>
</dbReference>
<dbReference type="Pfam" id="PF07517">
    <property type="entry name" value="SecA_DEAD"/>
    <property type="match status" value="1"/>
</dbReference>
<comment type="function">
    <text evidence="15">Part of the Sec protein translocase complex. Interacts with the SecYEG preprotein conducting channel. Has a central role in coupling the hydrolysis of ATP to the transfer of proteins into and across the cell membrane, serving as an ATP-driven molecular motor driving the stepwise translocation of polypeptide chains across the membrane.</text>
</comment>
<accession>A0A0G0ESS8</accession>
<evidence type="ECO:0000313" key="21">
    <source>
        <dbReference type="EMBL" id="KKP70357.1"/>
    </source>
</evidence>
<reference evidence="21 22" key="1">
    <citation type="journal article" date="2015" name="Nature">
        <title>rRNA introns, odd ribosomes, and small enigmatic genomes across a large radiation of phyla.</title>
        <authorList>
            <person name="Brown C.T."/>
            <person name="Hug L.A."/>
            <person name="Thomas B.C."/>
            <person name="Sharon I."/>
            <person name="Castelle C.J."/>
            <person name="Singh A."/>
            <person name="Wilkins M.J."/>
            <person name="Williams K.H."/>
            <person name="Banfield J.F."/>
        </authorList>
    </citation>
    <scope>NUCLEOTIDE SEQUENCE [LARGE SCALE GENOMIC DNA]</scope>
</reference>
<evidence type="ECO:0000256" key="9">
    <source>
        <dbReference type="ARBA" id="ARBA00022833"/>
    </source>
</evidence>
<dbReference type="SMART" id="SM00958">
    <property type="entry name" value="SecA_PP_bind"/>
    <property type="match status" value="1"/>
</dbReference>
<dbReference type="Pfam" id="PF21090">
    <property type="entry name" value="P-loop_SecA"/>
    <property type="match status" value="1"/>
</dbReference>
<gene>
    <name evidence="15" type="primary">secA</name>
    <name evidence="21" type="ORF">UR67_C0001G0266</name>
</gene>
<evidence type="ECO:0000256" key="15">
    <source>
        <dbReference type="HAMAP-Rule" id="MF_01382"/>
    </source>
</evidence>
<comment type="subcellular location">
    <subcellularLocation>
        <location evidence="15">Cell membrane</location>
        <topology evidence="15">Peripheral membrane protein</topology>
        <orientation evidence="15">Cytoplasmic side</orientation>
    </subcellularLocation>
    <subcellularLocation>
        <location evidence="15">Cytoplasm</location>
    </subcellularLocation>
    <subcellularLocation>
        <location evidence="2">Membrane</location>
        <topology evidence="2">Peripheral membrane protein</topology>
    </subcellularLocation>
    <text evidence="15">Distribution is 50-50.</text>
</comment>
<keyword evidence="8 15" id="KW-0547">Nucleotide-binding</keyword>
<evidence type="ECO:0000256" key="8">
    <source>
        <dbReference type="ARBA" id="ARBA00022741"/>
    </source>
</evidence>
<keyword evidence="17" id="KW-0175">Coiled coil</keyword>
<dbReference type="InterPro" id="IPR027417">
    <property type="entry name" value="P-loop_NTPase"/>
</dbReference>
<feature type="domain" description="SecA family profile" evidence="20">
    <location>
        <begin position="1"/>
        <end position="640"/>
    </location>
</feature>
<evidence type="ECO:0000313" key="22">
    <source>
        <dbReference type="Proteomes" id="UP000034581"/>
    </source>
</evidence>
<dbReference type="AlphaFoldDB" id="A0A0G0ESS8"/>
<evidence type="ECO:0000256" key="11">
    <source>
        <dbReference type="ARBA" id="ARBA00022927"/>
    </source>
</evidence>
<dbReference type="Pfam" id="PF07516">
    <property type="entry name" value="SecA_SW"/>
    <property type="match status" value="1"/>
</dbReference>
<sequence length="957" mass="110117">MLKFLTQVFDSNEKQVKKLKPIVEKINSFEKELEKLKDSEIKDKTEKWQTELQKMDLEKQNSFLEEILPEAFALAREAGKRTLGLRAFDVQLIAGIILHQGKIAEQKTGEGKTLTAVFPLYLNSLTQRGCHLVTPNDYLSKIGCGWMGPIYDLLGISVSTIVHDQAFIYDAQYVDEKAQDSRLIHLRPITRQQAYQSHLTYGTNNEFGFDYLRDNMVWNLEQMVQSNMRKEWGIHHFAIVDEVDFILIDEARTPLIISAPEEDSTKRYYDFARLMKRLDAKTDFTTDEKTKNASLTEEGVAKLESLLKVDNLYEKDFQTLHHIEQALRADVMYQKDKDYIVKEGQVIIVDEFTGRLMEGRRYSEGLHQAIEAKEGVEIQKESKTLATISFQNYFRMYKKLSGMTGTAVTESEEFHKIYKLEVVVIPTNNQVIRQDQQDLIYKDEKSKFNAVIEEIKNKNKTGQPILVGTTSIAKNEFLSLLLERRGIKHSLLNAKHHEKEALILSAAGEKGAVTVATNMAGRGVDIELGGKKPDKYRLQDEEGENKKETDLLHTYEKELQEWQERHNEVVSLGGLYVIGTERHEARRIDNQLRGRSGRQGDPGESRFFVSLEDDIMRIFGGDQVKKIMSFLNMPDDIPLEHKMVSKALESAQTRVEGHNFDIRKQLVEYDDVMNKQREIIYGKRRKILEEGQVKDLEVKIEKSEEENLDFDNNESRTQNLKERILNMIKEEITAIVVSSQEESGLNHEKIIKEFIAMIPFNDQSQKVIQKELTAISLLEEIEAKLDKIATTAYENKEREIGEKVMREVEKFVSLSTIDNLWQIHLTDIDHLREGIGLRGYGQRDPLIEYKGEAFKMFEMLNGSIHHDIAGRIYKISIAQKATPKMKIQEKKPEVEEIAIRSGSKEISPARRVDMNRRNLEPIKTDHKIGRNDPCPCGSGKKYKKCFLLEGSGCKLQG</sequence>
<keyword evidence="4 15" id="KW-0813">Transport</keyword>
<dbReference type="InterPro" id="IPR000185">
    <property type="entry name" value="SecA"/>
</dbReference>
<evidence type="ECO:0000256" key="14">
    <source>
        <dbReference type="ARBA" id="ARBA00023136"/>
    </source>
</evidence>
<dbReference type="InterPro" id="IPR011116">
    <property type="entry name" value="SecA_Wing/Scaffold"/>
</dbReference>
<dbReference type="InterPro" id="IPR014001">
    <property type="entry name" value="Helicase_ATP-bd"/>
</dbReference>
<dbReference type="PATRIC" id="fig|1618350.3.peg.275"/>
<dbReference type="SUPFAM" id="SSF81886">
    <property type="entry name" value="Helical scaffold and wing domains of SecA"/>
    <property type="match status" value="1"/>
</dbReference>
<keyword evidence="12 15" id="KW-1278">Translocase</keyword>
<dbReference type="EC" id="7.4.2.8" evidence="15"/>
<evidence type="ECO:0000256" key="3">
    <source>
        <dbReference type="ARBA" id="ARBA00007650"/>
    </source>
</evidence>
<dbReference type="PANTHER" id="PTHR30612">
    <property type="entry name" value="SECA INNER MEMBRANE COMPONENT OF SEC PROTEIN SECRETION SYSTEM"/>
    <property type="match status" value="1"/>
</dbReference>
<dbReference type="GO" id="GO:0031522">
    <property type="term" value="C:cell envelope Sec protein transport complex"/>
    <property type="evidence" value="ECO:0007669"/>
    <property type="project" value="TreeGrafter"/>
</dbReference>
<evidence type="ECO:0000256" key="10">
    <source>
        <dbReference type="ARBA" id="ARBA00022840"/>
    </source>
</evidence>
<dbReference type="PROSITE" id="PS51194">
    <property type="entry name" value="HELICASE_CTER"/>
    <property type="match status" value="1"/>
</dbReference>
<keyword evidence="13 15" id="KW-0811">Translocation</keyword>
<dbReference type="SUPFAM" id="SSF81767">
    <property type="entry name" value="Pre-protein crosslinking domain of SecA"/>
    <property type="match status" value="1"/>
</dbReference>
<evidence type="ECO:0000259" key="18">
    <source>
        <dbReference type="PROSITE" id="PS51192"/>
    </source>
</evidence>
<evidence type="ECO:0000256" key="2">
    <source>
        <dbReference type="ARBA" id="ARBA00004170"/>
    </source>
</evidence>
<dbReference type="GO" id="GO:0006605">
    <property type="term" value="P:protein targeting"/>
    <property type="evidence" value="ECO:0007669"/>
    <property type="project" value="UniProtKB-UniRule"/>
</dbReference>
<dbReference type="NCBIfam" id="NF009538">
    <property type="entry name" value="PRK12904.1"/>
    <property type="match status" value="1"/>
</dbReference>
<dbReference type="GO" id="GO:0017038">
    <property type="term" value="P:protein import"/>
    <property type="evidence" value="ECO:0007669"/>
    <property type="project" value="InterPro"/>
</dbReference>
<protein>
    <recommendedName>
        <fullName evidence="15 16">Protein translocase subunit SecA</fullName>
        <ecNumber evidence="15">7.4.2.8</ecNumber>
    </recommendedName>
</protein>
<keyword evidence="7" id="KW-0479">Metal-binding</keyword>
<dbReference type="InterPro" id="IPR004027">
    <property type="entry name" value="SEC_C_motif"/>
</dbReference>
<dbReference type="PROSITE" id="PS51192">
    <property type="entry name" value="HELICASE_ATP_BIND_1"/>
    <property type="match status" value="1"/>
</dbReference>
<dbReference type="PROSITE" id="PS51196">
    <property type="entry name" value="SECA_MOTOR_DEAD"/>
    <property type="match status" value="1"/>
</dbReference>
<dbReference type="InterPro" id="IPR020937">
    <property type="entry name" value="SecA_CS"/>
</dbReference>
<comment type="cofactor">
    <cofactor evidence="1">
        <name>Zn(2+)</name>
        <dbReference type="ChEBI" id="CHEBI:29105"/>
    </cofactor>
</comment>
<feature type="binding site" evidence="15">
    <location>
        <position position="525"/>
    </location>
    <ligand>
        <name>ATP</name>
        <dbReference type="ChEBI" id="CHEBI:30616"/>
    </ligand>
</feature>
<dbReference type="GO" id="GO:0005829">
    <property type="term" value="C:cytosol"/>
    <property type="evidence" value="ECO:0007669"/>
    <property type="project" value="TreeGrafter"/>
</dbReference>
<dbReference type="Gene3D" id="3.90.1440.10">
    <property type="entry name" value="SecA, preprotein cross-linking domain"/>
    <property type="match status" value="1"/>
</dbReference>
<feature type="binding site" evidence="15">
    <location>
        <begin position="109"/>
        <end position="113"/>
    </location>
    <ligand>
        <name>ATP</name>
        <dbReference type="ChEBI" id="CHEBI:30616"/>
    </ligand>
</feature>
<dbReference type="GO" id="GO:0005886">
    <property type="term" value="C:plasma membrane"/>
    <property type="evidence" value="ECO:0007669"/>
    <property type="project" value="UniProtKB-SubCell"/>
</dbReference>
<evidence type="ECO:0000256" key="5">
    <source>
        <dbReference type="ARBA" id="ARBA00022475"/>
    </source>
</evidence>
<name>A0A0G0ESS8_UNCC3</name>
<keyword evidence="6 15" id="KW-0963">Cytoplasm</keyword>
<feature type="coiled-coil region" evidence="17">
    <location>
        <begin position="538"/>
        <end position="572"/>
    </location>
</feature>
<dbReference type="HAMAP" id="MF_01382">
    <property type="entry name" value="SecA"/>
    <property type="match status" value="1"/>
</dbReference>
<dbReference type="Pfam" id="PF01043">
    <property type="entry name" value="SecA_PP_bind"/>
    <property type="match status" value="1"/>
</dbReference>
<feature type="domain" description="Helicase C-terminal" evidence="19">
    <location>
        <begin position="447"/>
        <end position="645"/>
    </location>
</feature>
<keyword evidence="14 15" id="KW-0472">Membrane</keyword>
<dbReference type="InterPro" id="IPR036266">
    <property type="entry name" value="SecA_Wing/Scaffold_sf"/>
</dbReference>
<dbReference type="InterPro" id="IPR014018">
    <property type="entry name" value="SecA_motor_DEAD"/>
</dbReference>
<keyword evidence="11 15" id="KW-0653">Protein transport</keyword>
<dbReference type="Proteomes" id="UP000034581">
    <property type="component" value="Unassembled WGS sequence"/>
</dbReference>
<dbReference type="GO" id="GO:0043952">
    <property type="term" value="P:protein transport by the Sec complex"/>
    <property type="evidence" value="ECO:0007669"/>
    <property type="project" value="UniProtKB-ARBA"/>
</dbReference>
<organism evidence="21 22">
    <name type="scientific">candidate division CPR3 bacterium GW2011_GWF2_35_18</name>
    <dbReference type="NCBI Taxonomy" id="1618350"/>
    <lineage>
        <taxon>Bacteria</taxon>
        <taxon>Bacteria division CPR3</taxon>
    </lineage>
</organism>
<dbReference type="Gene3D" id="3.10.450.50">
    <property type="match status" value="1"/>
</dbReference>
<comment type="catalytic activity">
    <reaction evidence="15">
        <text>ATP + H2O + cellular proteinSide 1 = ADP + phosphate + cellular proteinSide 2.</text>
        <dbReference type="EC" id="7.4.2.8"/>
    </reaction>
</comment>
<feature type="binding site" evidence="15">
    <location>
        <position position="91"/>
    </location>
    <ligand>
        <name>ATP</name>
        <dbReference type="ChEBI" id="CHEBI:30616"/>
    </ligand>
</feature>
<dbReference type="FunFam" id="3.40.50.300:FF:000113">
    <property type="entry name" value="Preprotein translocase subunit SecA"/>
    <property type="match status" value="1"/>
</dbReference>
<dbReference type="InterPro" id="IPR036670">
    <property type="entry name" value="SecA_X-link_sf"/>
</dbReference>
<keyword evidence="5 15" id="KW-1003">Cell membrane</keyword>
<dbReference type="Pfam" id="PF02810">
    <property type="entry name" value="SEC-C"/>
    <property type="match status" value="1"/>
</dbReference>
<evidence type="ECO:0000256" key="12">
    <source>
        <dbReference type="ARBA" id="ARBA00022967"/>
    </source>
</evidence>
<dbReference type="InterPro" id="IPR011115">
    <property type="entry name" value="SecA_DEAD"/>
</dbReference>
<dbReference type="PRINTS" id="PR00906">
    <property type="entry name" value="SECA"/>
</dbReference>
<dbReference type="SUPFAM" id="SSF52540">
    <property type="entry name" value="P-loop containing nucleoside triphosphate hydrolases"/>
    <property type="match status" value="2"/>
</dbReference>
<dbReference type="PROSITE" id="PS01312">
    <property type="entry name" value="SECA"/>
    <property type="match status" value="1"/>
</dbReference>
<dbReference type="InterPro" id="IPR001650">
    <property type="entry name" value="Helicase_C-like"/>
</dbReference>
<dbReference type="FunFam" id="3.90.1440.10:FF:000002">
    <property type="entry name" value="Protein translocase subunit SecA"/>
    <property type="match status" value="1"/>
</dbReference>
<feature type="domain" description="Helicase ATP-binding" evidence="18">
    <location>
        <begin position="93"/>
        <end position="279"/>
    </location>
</feature>
<dbReference type="Gene3D" id="3.40.50.300">
    <property type="entry name" value="P-loop containing nucleotide triphosphate hydrolases"/>
    <property type="match status" value="2"/>
</dbReference>
<evidence type="ECO:0000256" key="4">
    <source>
        <dbReference type="ARBA" id="ARBA00022448"/>
    </source>
</evidence>
<dbReference type="GO" id="GO:0046872">
    <property type="term" value="F:metal ion binding"/>
    <property type="evidence" value="ECO:0007669"/>
    <property type="project" value="UniProtKB-KW"/>
</dbReference>
<dbReference type="InterPro" id="IPR011130">
    <property type="entry name" value="SecA_preprotein_X-link_dom"/>
</dbReference>
<dbReference type="PANTHER" id="PTHR30612:SF0">
    <property type="entry name" value="CHLOROPLAST PROTEIN-TRANSPORTING ATPASE"/>
    <property type="match status" value="1"/>
</dbReference>
<evidence type="ECO:0000256" key="17">
    <source>
        <dbReference type="SAM" id="Coils"/>
    </source>
</evidence>
<comment type="subunit">
    <text evidence="15">Monomer and homodimer. Part of the essential Sec protein translocation apparatus which comprises SecA, SecYEG and auxiliary proteins SecDF. Other proteins may also be involved.</text>
</comment>
<dbReference type="STRING" id="1618350.UR67_C0001G0266"/>
<evidence type="ECO:0000256" key="13">
    <source>
        <dbReference type="ARBA" id="ARBA00023010"/>
    </source>
</evidence>
<dbReference type="EMBL" id="LBQB01000001">
    <property type="protein sequence ID" value="KKP70357.1"/>
    <property type="molecule type" value="Genomic_DNA"/>
</dbReference>
<comment type="similarity">
    <text evidence="3 15 16">Belongs to the SecA family.</text>
</comment>
<keyword evidence="10 15" id="KW-0067">ATP-binding</keyword>
<dbReference type="SMART" id="SM00957">
    <property type="entry name" value="SecA_DEAD"/>
    <property type="match status" value="1"/>
</dbReference>
<evidence type="ECO:0000259" key="19">
    <source>
        <dbReference type="PROSITE" id="PS51194"/>
    </source>
</evidence>
<dbReference type="Gene3D" id="1.10.3060.10">
    <property type="entry name" value="Helical scaffold and wing domains of SecA"/>
    <property type="match status" value="1"/>
</dbReference>
<dbReference type="InterPro" id="IPR044722">
    <property type="entry name" value="SecA_SF2_C"/>
</dbReference>
<proteinExistence type="inferred from homology"/>